<evidence type="ECO:0000256" key="10">
    <source>
        <dbReference type="ARBA" id="ARBA00023201"/>
    </source>
</evidence>
<feature type="transmembrane region" description="Helical" evidence="11">
    <location>
        <begin position="559"/>
        <end position="578"/>
    </location>
</feature>
<dbReference type="Pfam" id="PF20732">
    <property type="entry name" value="NamZ_C"/>
    <property type="match status" value="1"/>
</dbReference>
<keyword evidence="4" id="KW-1003">Cell membrane</keyword>
<dbReference type="GO" id="GO:0005886">
    <property type="term" value="C:plasma membrane"/>
    <property type="evidence" value="ECO:0007669"/>
    <property type="project" value="UniProtKB-SubCell"/>
</dbReference>
<evidence type="ECO:0000256" key="8">
    <source>
        <dbReference type="ARBA" id="ARBA00023065"/>
    </source>
</evidence>
<feature type="transmembrane region" description="Helical" evidence="11">
    <location>
        <begin position="454"/>
        <end position="475"/>
    </location>
</feature>
<protein>
    <recommendedName>
        <fullName evidence="15">DUF1343 domain-containing protein</fullName>
    </recommendedName>
</protein>
<dbReference type="Gene3D" id="3.90.1150.140">
    <property type="match status" value="1"/>
</dbReference>
<evidence type="ECO:0000256" key="1">
    <source>
        <dbReference type="ARBA" id="ARBA00004651"/>
    </source>
</evidence>
<dbReference type="Pfam" id="PF07075">
    <property type="entry name" value="NamZ_N"/>
    <property type="match status" value="1"/>
</dbReference>
<dbReference type="InterPro" id="IPR048502">
    <property type="entry name" value="NamZ_N"/>
</dbReference>
<dbReference type="InterPro" id="IPR038377">
    <property type="entry name" value="Na/Glc_symporter_sf"/>
</dbReference>
<dbReference type="NCBIfam" id="TIGR00813">
    <property type="entry name" value="sss"/>
    <property type="match status" value="1"/>
</dbReference>
<dbReference type="EMBL" id="UINC01000046">
    <property type="protein sequence ID" value="SUZ47999.1"/>
    <property type="molecule type" value="Genomic_DNA"/>
</dbReference>
<feature type="transmembrane region" description="Helical" evidence="11">
    <location>
        <begin position="833"/>
        <end position="851"/>
    </location>
</feature>
<dbReference type="GO" id="GO:0006814">
    <property type="term" value="P:sodium ion transport"/>
    <property type="evidence" value="ECO:0007669"/>
    <property type="project" value="UniProtKB-KW"/>
</dbReference>
<evidence type="ECO:0000256" key="5">
    <source>
        <dbReference type="ARBA" id="ARBA00022692"/>
    </source>
</evidence>
<dbReference type="Gene3D" id="3.40.50.12170">
    <property type="entry name" value="Uncharacterised protein PF07075, DUF1343"/>
    <property type="match status" value="1"/>
</dbReference>
<keyword evidence="9 11" id="KW-0472">Membrane</keyword>
<evidence type="ECO:0000256" key="6">
    <source>
        <dbReference type="ARBA" id="ARBA00022989"/>
    </source>
</evidence>
<evidence type="ECO:0000313" key="14">
    <source>
        <dbReference type="EMBL" id="SUZ47999.1"/>
    </source>
</evidence>
<evidence type="ECO:0000256" key="9">
    <source>
        <dbReference type="ARBA" id="ARBA00023136"/>
    </source>
</evidence>
<feature type="transmembrane region" description="Helical" evidence="11">
    <location>
        <begin position="640"/>
        <end position="661"/>
    </location>
</feature>
<keyword evidence="10" id="KW-0739">Sodium transport</keyword>
<feature type="transmembrane region" description="Helical" evidence="11">
    <location>
        <begin position="522"/>
        <end position="539"/>
    </location>
</feature>
<evidence type="ECO:0000256" key="4">
    <source>
        <dbReference type="ARBA" id="ARBA00022475"/>
    </source>
</evidence>
<dbReference type="AlphaFoldDB" id="A0A381N0I7"/>
<keyword evidence="7" id="KW-0915">Sodium</keyword>
<dbReference type="InterPro" id="IPR001734">
    <property type="entry name" value="Na/solute_symporter"/>
</dbReference>
<evidence type="ECO:0000256" key="11">
    <source>
        <dbReference type="SAM" id="Phobius"/>
    </source>
</evidence>
<dbReference type="PANTHER" id="PTHR42985:SF47">
    <property type="entry name" value="INTEGRAL MEMBRANE TRANSPORT PROTEIN"/>
    <property type="match status" value="1"/>
</dbReference>
<dbReference type="Gene3D" id="1.20.1730.10">
    <property type="entry name" value="Sodium/glucose cotransporter"/>
    <property type="match status" value="1"/>
</dbReference>
<feature type="transmembrane region" description="Helical" evidence="11">
    <location>
        <begin position="774"/>
        <end position="794"/>
    </location>
</feature>
<keyword evidence="8" id="KW-0406">Ion transport</keyword>
<evidence type="ECO:0000256" key="2">
    <source>
        <dbReference type="ARBA" id="ARBA00006434"/>
    </source>
</evidence>
<dbReference type="CDD" id="cd11493">
    <property type="entry name" value="SLC5sbd_NIS-like_u1"/>
    <property type="match status" value="1"/>
</dbReference>
<organism evidence="14">
    <name type="scientific">marine metagenome</name>
    <dbReference type="NCBI Taxonomy" id="408172"/>
    <lineage>
        <taxon>unclassified sequences</taxon>
        <taxon>metagenomes</taxon>
        <taxon>ecological metagenomes</taxon>
    </lineage>
</organism>
<keyword evidence="5 11" id="KW-0812">Transmembrane</keyword>
<dbReference type="GO" id="GO:0015293">
    <property type="term" value="F:symporter activity"/>
    <property type="evidence" value="ECO:0007669"/>
    <property type="project" value="TreeGrafter"/>
</dbReference>
<evidence type="ECO:0000256" key="3">
    <source>
        <dbReference type="ARBA" id="ARBA00022448"/>
    </source>
</evidence>
<comment type="similarity">
    <text evidence="2">Belongs to the sodium:solute symporter (SSF) (TC 2.A.21) family.</text>
</comment>
<evidence type="ECO:0000259" key="13">
    <source>
        <dbReference type="Pfam" id="PF20732"/>
    </source>
</evidence>
<dbReference type="InterPro" id="IPR051163">
    <property type="entry name" value="Sodium:Solute_Symporter_SSF"/>
</dbReference>
<evidence type="ECO:0000256" key="7">
    <source>
        <dbReference type="ARBA" id="ARBA00023053"/>
    </source>
</evidence>
<evidence type="ECO:0000259" key="12">
    <source>
        <dbReference type="Pfam" id="PF07075"/>
    </source>
</evidence>
<feature type="transmembrane region" description="Helical" evidence="11">
    <location>
        <begin position="857"/>
        <end position="876"/>
    </location>
</feature>
<feature type="domain" description="Peptidoglycan beta-N-acetylmuramidase NamZ N-terminal" evidence="12">
    <location>
        <begin position="45"/>
        <end position="239"/>
    </location>
</feature>
<keyword evidence="3" id="KW-0813">Transport</keyword>
<proteinExistence type="inferred from homology"/>
<name>A0A381N0I7_9ZZZZ</name>
<comment type="subcellular location">
    <subcellularLocation>
        <location evidence="1">Cell membrane</location>
        <topology evidence="1">Multi-pass membrane protein</topology>
    </subcellularLocation>
</comment>
<reference evidence="14" key="1">
    <citation type="submission" date="2018-05" db="EMBL/GenBank/DDBJ databases">
        <authorList>
            <person name="Lanie J.A."/>
            <person name="Ng W.-L."/>
            <person name="Kazmierczak K.M."/>
            <person name="Andrzejewski T.M."/>
            <person name="Davidsen T.M."/>
            <person name="Wayne K.J."/>
            <person name="Tettelin H."/>
            <person name="Glass J.I."/>
            <person name="Rusch D."/>
            <person name="Podicherti R."/>
            <person name="Tsui H.-C.T."/>
            <person name="Winkler M.E."/>
        </authorList>
    </citation>
    <scope>NUCLEOTIDE SEQUENCE</scope>
</reference>
<gene>
    <name evidence="14" type="ORF">METZ01_LOCUS853</name>
</gene>
<keyword evidence="6 11" id="KW-1133">Transmembrane helix</keyword>
<accession>A0A381N0I7</accession>
<dbReference type="PANTHER" id="PTHR42985">
    <property type="entry name" value="SODIUM-COUPLED MONOCARBOXYLATE TRANSPORTER"/>
    <property type="match status" value="1"/>
</dbReference>
<dbReference type="InterPro" id="IPR048503">
    <property type="entry name" value="NamZ_C"/>
</dbReference>
<dbReference type="Pfam" id="PF00474">
    <property type="entry name" value="SSF"/>
    <property type="match status" value="1"/>
</dbReference>
<feature type="transmembrane region" description="Helical" evidence="11">
    <location>
        <begin position="800"/>
        <end position="821"/>
    </location>
</feature>
<sequence>MKNILTRVSIILSITNFCNGQITPNLSFGIDELLNNPYEYNGKSICLITNSGAINKDGLTSVEVLHHKDFDLQLVIHLDNKDHIDANKVQKLDADYDVEEIYAFNLSNKEIVDKIKDIDFVFIDFQDLGLRSTVYTLSLSQILYTCGLSKTPIIILDRPNPLGGSVISGNIPQKSIANPFDMISIPYRHGMTIGELARLLNEEYHHNAKLKIIPMDNWSSEEWANTNLSWKYISPNITSYNKLKYFSISDLLASDNIIENGKGTDREHQILVHPDIDNASDLVFKLKALKLPGVEFFPAVFVPNDGLFKGKICNGFSINITDSEAYDPWTIAIESAKVIKSMYPDILFEPKENNLINFDSKVGNADISIFIEKEDWTRLSLYKSIQNEELLKFIHEIRQKYLIYPRKSNFSPLDTKVLFIYITIILLIGVLAGRKQKDTKSYFLGDGKISWVMISFSVVATETSVLTFLSIPGIAYLTNFGFLQVAMGYIIGRVVVAWFFLPKYYEEGIQSTYQFIGNKWGVGFQRFVSTVFLIMRVLADGVRLFMTAIPLTLITGWSFNFSILVIGFVTLIYTLIGGIRSVIYTDTFQFILYVFGALVTFNIINNLEPGGFSHVKSALLDADKLSIFQGFPNSIVELFIMPYNFIAAISGGFLLSLASHGTDHLMVQRLLSAESARDSQKALILSGILVFFQFAMFLFLGAMMWVLYDGIPLKPNLLFPWFILTHLPSGFTGFLVAGIFAAAMSTLSSSINSLASATVIDWIEPIKKNTNINIARLVSIFWAIILIGGAMLFTSSNSPLVEVGLTIASVIYGAILGFFILRLFDIKVTRLSVFWGFIISVISMICFWKFSPLAWTWYVFTGTLIMLFISILLPYLQNRFDHEIHV</sequence>
<feature type="transmembrane region" description="Helical" evidence="11">
    <location>
        <begin position="719"/>
        <end position="743"/>
    </location>
</feature>
<dbReference type="PROSITE" id="PS50283">
    <property type="entry name" value="NA_SOLUT_SYMP_3"/>
    <property type="match status" value="1"/>
</dbReference>
<feature type="transmembrane region" description="Helical" evidence="11">
    <location>
        <begin position="417"/>
        <end position="433"/>
    </location>
</feature>
<feature type="domain" description="Peptidoglycan beta-N-acetylmuramidase NamZ C-terminal" evidence="13">
    <location>
        <begin position="258"/>
        <end position="404"/>
    </location>
</feature>
<evidence type="ECO:0008006" key="15">
    <source>
        <dbReference type="Google" id="ProtNLM"/>
    </source>
</evidence>
<feature type="transmembrane region" description="Helical" evidence="11">
    <location>
        <begin position="481"/>
        <end position="501"/>
    </location>
</feature>
<feature type="transmembrane region" description="Helical" evidence="11">
    <location>
        <begin position="590"/>
        <end position="607"/>
    </location>
</feature>
<feature type="transmembrane region" description="Helical" evidence="11">
    <location>
        <begin position="682"/>
        <end position="707"/>
    </location>
</feature>